<dbReference type="Proteomes" id="UP000230233">
    <property type="component" value="Chromosome V"/>
</dbReference>
<reference evidence="11" key="1">
    <citation type="submission" date="2017-10" db="EMBL/GenBank/DDBJ databases">
        <title>Rapid genome shrinkage in a self-fertile nematode reveals novel sperm competition proteins.</title>
        <authorList>
            <person name="Yin D."/>
            <person name="Schwarz E.M."/>
            <person name="Thomas C.G."/>
            <person name="Felde R.L."/>
            <person name="Korf I.F."/>
            <person name="Cutter A.D."/>
            <person name="Schartner C.M."/>
            <person name="Ralston E.J."/>
            <person name="Meyer B.J."/>
            <person name="Haag E.S."/>
        </authorList>
    </citation>
    <scope>NUCLEOTIDE SEQUENCE [LARGE SCALE GENOMIC DNA]</scope>
    <source>
        <strain evidence="11">JU1422</strain>
    </source>
</reference>
<evidence type="ECO:0000256" key="3">
    <source>
        <dbReference type="ARBA" id="ARBA00022771"/>
    </source>
</evidence>
<dbReference type="AlphaFoldDB" id="A0A2G5T5J2"/>
<comment type="subcellular location">
    <subcellularLocation>
        <location evidence="1">Nucleus</location>
    </subcellularLocation>
</comment>
<evidence type="ECO:0000256" key="5">
    <source>
        <dbReference type="ARBA" id="ARBA00023015"/>
    </source>
</evidence>
<evidence type="ECO:0000313" key="11">
    <source>
        <dbReference type="Proteomes" id="UP000230233"/>
    </source>
</evidence>
<evidence type="ECO:0000256" key="8">
    <source>
        <dbReference type="PROSITE-ProRule" id="PRU00094"/>
    </source>
</evidence>
<protein>
    <recommendedName>
        <fullName evidence="9">GATA-type domain-containing protein</fullName>
    </recommendedName>
</protein>
<comment type="caution">
    <text evidence="10">The sequence shown here is derived from an EMBL/GenBank/DDBJ whole genome shotgun (WGS) entry which is preliminary data.</text>
</comment>
<dbReference type="PRINTS" id="PR00619">
    <property type="entry name" value="GATAZNFINGER"/>
</dbReference>
<dbReference type="GO" id="GO:0000978">
    <property type="term" value="F:RNA polymerase II cis-regulatory region sequence-specific DNA binding"/>
    <property type="evidence" value="ECO:0007669"/>
    <property type="project" value="TreeGrafter"/>
</dbReference>
<evidence type="ECO:0000256" key="1">
    <source>
        <dbReference type="ARBA" id="ARBA00004123"/>
    </source>
</evidence>
<dbReference type="GO" id="GO:0045165">
    <property type="term" value="P:cell fate commitment"/>
    <property type="evidence" value="ECO:0007669"/>
    <property type="project" value="TreeGrafter"/>
</dbReference>
<dbReference type="GO" id="GO:0045944">
    <property type="term" value="P:positive regulation of transcription by RNA polymerase II"/>
    <property type="evidence" value="ECO:0007669"/>
    <property type="project" value="TreeGrafter"/>
</dbReference>
<dbReference type="GO" id="GO:0000122">
    <property type="term" value="P:negative regulation of transcription by RNA polymerase II"/>
    <property type="evidence" value="ECO:0007669"/>
    <property type="project" value="TreeGrafter"/>
</dbReference>
<evidence type="ECO:0000256" key="2">
    <source>
        <dbReference type="ARBA" id="ARBA00022723"/>
    </source>
</evidence>
<dbReference type="PANTHER" id="PTHR10071:SF336">
    <property type="entry name" value="GATA-TYPE DOMAIN-CONTAINING PROTEIN"/>
    <property type="match status" value="1"/>
</dbReference>
<dbReference type="CDD" id="cd00202">
    <property type="entry name" value="ZnF_GATA"/>
    <property type="match status" value="1"/>
</dbReference>
<dbReference type="FunFam" id="3.30.50.10:FF:000045">
    <property type="entry name" value="Transcription factor elt-7"/>
    <property type="match status" value="1"/>
</dbReference>
<evidence type="ECO:0000259" key="9">
    <source>
        <dbReference type="PROSITE" id="PS50114"/>
    </source>
</evidence>
<dbReference type="Gene3D" id="3.30.50.10">
    <property type="entry name" value="Erythroid Transcription Factor GATA-1, subunit A"/>
    <property type="match status" value="1"/>
</dbReference>
<dbReference type="STRING" id="1611254.A0A2G5T5J2"/>
<evidence type="ECO:0000256" key="6">
    <source>
        <dbReference type="ARBA" id="ARBA00023163"/>
    </source>
</evidence>
<dbReference type="OrthoDB" id="5875732at2759"/>
<evidence type="ECO:0000256" key="4">
    <source>
        <dbReference type="ARBA" id="ARBA00022833"/>
    </source>
</evidence>
<dbReference type="GO" id="GO:0008270">
    <property type="term" value="F:zinc ion binding"/>
    <property type="evidence" value="ECO:0007669"/>
    <property type="project" value="UniProtKB-KW"/>
</dbReference>
<name>A0A2G5T5J2_9PELO</name>
<gene>
    <name evidence="10" type="primary">Cnig_chr_V.g16455</name>
    <name evidence="10" type="ORF">B9Z55_016455</name>
</gene>
<dbReference type="GO" id="GO:0005634">
    <property type="term" value="C:nucleus"/>
    <property type="evidence" value="ECO:0007669"/>
    <property type="project" value="UniProtKB-SubCell"/>
</dbReference>
<keyword evidence="5" id="KW-0805">Transcription regulation</keyword>
<dbReference type="InterPro" id="IPR013088">
    <property type="entry name" value="Znf_NHR/GATA"/>
</dbReference>
<feature type="domain" description="GATA-type" evidence="9">
    <location>
        <begin position="179"/>
        <end position="233"/>
    </location>
</feature>
<keyword evidence="2" id="KW-0479">Metal-binding</keyword>
<evidence type="ECO:0000313" key="10">
    <source>
        <dbReference type="EMBL" id="PIC22371.1"/>
    </source>
</evidence>
<dbReference type="EMBL" id="PDUG01000005">
    <property type="protein sequence ID" value="PIC22371.1"/>
    <property type="molecule type" value="Genomic_DNA"/>
</dbReference>
<keyword evidence="3 8" id="KW-0863">Zinc-finger</keyword>
<dbReference type="PROSITE" id="PS50114">
    <property type="entry name" value="GATA_ZN_FINGER_2"/>
    <property type="match status" value="1"/>
</dbReference>
<dbReference type="SUPFAM" id="SSF57716">
    <property type="entry name" value="Glucocorticoid receptor-like (DNA-binding domain)"/>
    <property type="match status" value="1"/>
</dbReference>
<evidence type="ECO:0000256" key="7">
    <source>
        <dbReference type="ARBA" id="ARBA00023242"/>
    </source>
</evidence>
<keyword evidence="6" id="KW-0804">Transcription</keyword>
<dbReference type="PANTHER" id="PTHR10071">
    <property type="entry name" value="TRANSCRIPTION FACTOR GATA FAMILY MEMBER"/>
    <property type="match status" value="1"/>
</dbReference>
<keyword evidence="7" id="KW-0539">Nucleus</keyword>
<dbReference type="SMART" id="SM00401">
    <property type="entry name" value="ZnF_GATA"/>
    <property type="match status" value="1"/>
</dbReference>
<proteinExistence type="predicted"/>
<dbReference type="InterPro" id="IPR039355">
    <property type="entry name" value="Transcription_factor_GATA"/>
</dbReference>
<keyword evidence="11" id="KW-1185">Reference proteome</keyword>
<accession>A0A2G5T5J2</accession>
<dbReference type="PROSITE" id="PS00344">
    <property type="entry name" value="GATA_ZN_FINGER_1"/>
    <property type="match status" value="1"/>
</dbReference>
<keyword evidence="4" id="KW-0862">Zinc</keyword>
<dbReference type="Pfam" id="PF00320">
    <property type="entry name" value="GATA"/>
    <property type="match status" value="1"/>
</dbReference>
<dbReference type="GO" id="GO:0000981">
    <property type="term" value="F:DNA-binding transcription factor activity, RNA polymerase II-specific"/>
    <property type="evidence" value="ECO:0007669"/>
    <property type="project" value="TreeGrafter"/>
</dbReference>
<organism evidence="10 11">
    <name type="scientific">Caenorhabditis nigoni</name>
    <dbReference type="NCBI Taxonomy" id="1611254"/>
    <lineage>
        <taxon>Eukaryota</taxon>
        <taxon>Metazoa</taxon>
        <taxon>Ecdysozoa</taxon>
        <taxon>Nematoda</taxon>
        <taxon>Chromadorea</taxon>
        <taxon>Rhabditida</taxon>
        <taxon>Rhabditina</taxon>
        <taxon>Rhabditomorpha</taxon>
        <taxon>Rhabditoidea</taxon>
        <taxon>Rhabditidae</taxon>
        <taxon>Peloderinae</taxon>
        <taxon>Caenorhabditis</taxon>
    </lineage>
</organism>
<sequence>MYSQSFSSSSSTNSNYTAPIDPTFHSQGFDMGYGTPSPGMPMDYNNMMTNQQFGPDAMGPPNDGMMFYGHQQFPPMAEQFPMMDFQMMPEQNMDSGFQQNFQLGFQQDHFQPQPIPMAQIHRQESSSNSSADFDFNGVNGNLANGFPAPPVHDYNFAASSPPAPKRKFTKKKVPKVSTMHLNTSCSNCGTRETKLWRRNEQGEPECNSCNLYERTKGVKRPATLWNKPTIKRRRRPAAAPVIQERNDDVDGWNQSFFHIT</sequence>
<dbReference type="InterPro" id="IPR000679">
    <property type="entry name" value="Znf_GATA"/>
</dbReference>